<dbReference type="PROSITE" id="PS51186">
    <property type="entry name" value="GNAT"/>
    <property type="match status" value="1"/>
</dbReference>
<dbReference type="EMBL" id="BAAACI010000006">
    <property type="protein sequence ID" value="GAA0773710.1"/>
    <property type="molecule type" value="Genomic_DNA"/>
</dbReference>
<organism evidence="2 3">
    <name type="scientific">Clostridium subterminale</name>
    <dbReference type="NCBI Taxonomy" id="1550"/>
    <lineage>
        <taxon>Bacteria</taxon>
        <taxon>Bacillati</taxon>
        <taxon>Bacillota</taxon>
        <taxon>Clostridia</taxon>
        <taxon>Eubacteriales</taxon>
        <taxon>Clostridiaceae</taxon>
        <taxon>Clostridium</taxon>
    </lineage>
</organism>
<dbReference type="InterPro" id="IPR016181">
    <property type="entry name" value="Acyl_CoA_acyltransferase"/>
</dbReference>
<gene>
    <name evidence="2" type="ORF">GCM10008908_22320</name>
</gene>
<sequence>MKVVIYDKVKDFLNINEEILLDNEAVNQLILFNGYVNREKDTDSDVLFGRVEDESGVSLVFCNVSPYNLQINNLKEKYDNAIKALVDYLIENKINIVGINANKKVCDKFIEYYEEKTKCKFKERLAMDIMELRKLNSVTLPKGYFREATEQDLDLVIDWHIKFGKEALNEDMVVENFIEKLVARIRNGAIYIFEDENNVPVSMAAFTKQLKKGISVSLVYSDARKRGMGYGVAVVYSLSKLYLERGNEFCSLFVDKRNPISNGVYAKIGYKIIEDNFDYRIVQ</sequence>
<reference evidence="3" key="1">
    <citation type="journal article" date="2019" name="Int. J. Syst. Evol. Microbiol.">
        <title>The Global Catalogue of Microorganisms (GCM) 10K type strain sequencing project: providing services to taxonomists for standard genome sequencing and annotation.</title>
        <authorList>
            <consortium name="The Broad Institute Genomics Platform"/>
            <consortium name="The Broad Institute Genome Sequencing Center for Infectious Disease"/>
            <person name="Wu L."/>
            <person name="Ma J."/>
        </authorList>
    </citation>
    <scope>NUCLEOTIDE SEQUENCE [LARGE SCALE GENOMIC DNA]</scope>
    <source>
        <strain evidence="3">JCM 1417</strain>
    </source>
</reference>
<accession>A0ABP3W1A1</accession>
<dbReference type="InterPro" id="IPR013653">
    <property type="entry name" value="GCN5-like_dom"/>
</dbReference>
<proteinExistence type="predicted"/>
<keyword evidence="3" id="KW-1185">Reference proteome</keyword>
<dbReference type="Pfam" id="PF08445">
    <property type="entry name" value="FR47"/>
    <property type="match status" value="1"/>
</dbReference>
<name>A0ABP3W1A1_CLOSU</name>
<evidence type="ECO:0000313" key="2">
    <source>
        <dbReference type="EMBL" id="GAA0773710.1"/>
    </source>
</evidence>
<comment type="caution">
    <text evidence="2">The sequence shown here is derived from an EMBL/GenBank/DDBJ whole genome shotgun (WGS) entry which is preliminary data.</text>
</comment>
<dbReference type="Proteomes" id="UP001501047">
    <property type="component" value="Unassembled WGS sequence"/>
</dbReference>
<feature type="domain" description="N-acetyltransferase" evidence="1">
    <location>
        <begin position="143"/>
        <end position="283"/>
    </location>
</feature>
<dbReference type="InterPro" id="IPR000182">
    <property type="entry name" value="GNAT_dom"/>
</dbReference>
<evidence type="ECO:0000259" key="1">
    <source>
        <dbReference type="PROSITE" id="PS51186"/>
    </source>
</evidence>
<dbReference type="RefSeq" id="WP_343826457.1">
    <property type="nucleotide sequence ID" value="NZ_BAAACI010000006.1"/>
</dbReference>
<evidence type="ECO:0000313" key="3">
    <source>
        <dbReference type="Proteomes" id="UP001501047"/>
    </source>
</evidence>
<protein>
    <recommendedName>
        <fullName evidence="1">N-acetyltransferase domain-containing protein</fullName>
    </recommendedName>
</protein>
<dbReference type="SUPFAM" id="SSF55729">
    <property type="entry name" value="Acyl-CoA N-acyltransferases (Nat)"/>
    <property type="match status" value="1"/>
</dbReference>
<dbReference type="Gene3D" id="3.40.630.30">
    <property type="match status" value="1"/>
</dbReference>